<evidence type="ECO:0000313" key="2">
    <source>
        <dbReference type="Proteomes" id="UP001164250"/>
    </source>
</evidence>
<name>A0ACC0ZYE7_9ROSI</name>
<protein>
    <submittedName>
        <fullName evidence="1">Uncharacterized protein</fullName>
    </submittedName>
</protein>
<accession>A0ACC0ZYE7</accession>
<dbReference type="Proteomes" id="UP001164250">
    <property type="component" value="Chromosome 13"/>
</dbReference>
<keyword evidence="2" id="KW-1185">Reference proteome</keyword>
<comment type="caution">
    <text evidence="1">The sequence shown here is derived from an EMBL/GenBank/DDBJ whole genome shotgun (WGS) entry which is preliminary data.</text>
</comment>
<gene>
    <name evidence="1" type="ORF">Patl1_23141</name>
</gene>
<evidence type="ECO:0000313" key="1">
    <source>
        <dbReference type="EMBL" id="KAJ0080028.1"/>
    </source>
</evidence>
<dbReference type="EMBL" id="CM047909">
    <property type="protein sequence ID" value="KAJ0080028.1"/>
    <property type="molecule type" value="Genomic_DNA"/>
</dbReference>
<organism evidence="1 2">
    <name type="scientific">Pistacia atlantica</name>
    <dbReference type="NCBI Taxonomy" id="434234"/>
    <lineage>
        <taxon>Eukaryota</taxon>
        <taxon>Viridiplantae</taxon>
        <taxon>Streptophyta</taxon>
        <taxon>Embryophyta</taxon>
        <taxon>Tracheophyta</taxon>
        <taxon>Spermatophyta</taxon>
        <taxon>Magnoliopsida</taxon>
        <taxon>eudicotyledons</taxon>
        <taxon>Gunneridae</taxon>
        <taxon>Pentapetalae</taxon>
        <taxon>rosids</taxon>
        <taxon>malvids</taxon>
        <taxon>Sapindales</taxon>
        <taxon>Anacardiaceae</taxon>
        <taxon>Pistacia</taxon>
    </lineage>
</organism>
<reference evidence="2" key="1">
    <citation type="journal article" date="2023" name="G3 (Bethesda)">
        <title>Genome assembly and association tests identify interacting loci associated with vigor, precocity, and sex in interspecific pistachio rootstocks.</title>
        <authorList>
            <person name="Palmer W."/>
            <person name="Jacygrad E."/>
            <person name="Sagayaradj S."/>
            <person name="Cavanaugh K."/>
            <person name="Han R."/>
            <person name="Bertier L."/>
            <person name="Beede B."/>
            <person name="Kafkas S."/>
            <person name="Golino D."/>
            <person name="Preece J."/>
            <person name="Michelmore R."/>
        </authorList>
    </citation>
    <scope>NUCLEOTIDE SEQUENCE [LARGE SCALE GENOMIC DNA]</scope>
</reference>
<sequence length="113" mass="12401">MFLNSLLSLFAVILILQLPHATQGVSGLSEASKRLFPESPPPSPVANVPQHFENSQLTPPPPPPHVVPSRRVHLKRRLLGERRHVSGWSHVVSRRLFPESPPPSPVANAPPTL</sequence>
<proteinExistence type="predicted"/>